<feature type="region of interest" description="Disordered" evidence="1">
    <location>
        <begin position="36"/>
        <end position="121"/>
    </location>
</feature>
<organism evidence="4 5">
    <name type="scientific">Curvibacter cyanobacteriorum</name>
    <dbReference type="NCBI Taxonomy" id="3026422"/>
    <lineage>
        <taxon>Bacteria</taxon>
        <taxon>Pseudomonadati</taxon>
        <taxon>Pseudomonadota</taxon>
        <taxon>Betaproteobacteria</taxon>
        <taxon>Burkholderiales</taxon>
        <taxon>Comamonadaceae</taxon>
        <taxon>Curvibacter</taxon>
    </lineage>
</organism>
<dbReference type="Pfam" id="PF13511">
    <property type="entry name" value="DUF4124"/>
    <property type="match status" value="1"/>
</dbReference>
<accession>A0ABT5MUE1</accession>
<dbReference type="InterPro" id="IPR025392">
    <property type="entry name" value="DUF4124"/>
</dbReference>
<keyword evidence="5" id="KW-1185">Reference proteome</keyword>
<evidence type="ECO:0000313" key="5">
    <source>
        <dbReference type="Proteomes" id="UP001528673"/>
    </source>
</evidence>
<dbReference type="EMBL" id="JAQSIP010000001">
    <property type="protein sequence ID" value="MDD0837452.1"/>
    <property type="molecule type" value="Genomic_DNA"/>
</dbReference>
<protein>
    <submittedName>
        <fullName evidence="4">DUF4124 domain-containing protein</fullName>
    </submittedName>
</protein>
<name>A0ABT5MUE1_9BURK</name>
<feature type="compositionally biased region" description="Basic and acidic residues" evidence="1">
    <location>
        <begin position="145"/>
        <end position="156"/>
    </location>
</feature>
<evidence type="ECO:0000313" key="4">
    <source>
        <dbReference type="EMBL" id="MDD0837452.1"/>
    </source>
</evidence>
<dbReference type="Proteomes" id="UP001528673">
    <property type="component" value="Unassembled WGS sequence"/>
</dbReference>
<evidence type="ECO:0000256" key="1">
    <source>
        <dbReference type="SAM" id="MobiDB-lite"/>
    </source>
</evidence>
<sequence>MKTLSLLLVAALLGLANPASAQWMWIDKDGRKVFSDRAPPNDVPAKNVLRQPGMPPRSTPDDTPAAKPSQAGVSAEAGATSKAAGKGPLDKVVEERKRQAEAAAQQKQQAEDAKTASNKAENCARARQNLATLQSGIRISQVSESGERSYMDDSARSAELTRTQGIIGTDCQ</sequence>
<feature type="chain" id="PRO_5045053890" evidence="2">
    <location>
        <begin position="22"/>
        <end position="172"/>
    </location>
</feature>
<evidence type="ECO:0000256" key="2">
    <source>
        <dbReference type="SAM" id="SignalP"/>
    </source>
</evidence>
<feature type="compositionally biased region" description="Basic and acidic residues" evidence="1">
    <location>
        <begin position="88"/>
        <end position="100"/>
    </location>
</feature>
<feature type="domain" description="DUF4124" evidence="3">
    <location>
        <begin position="11"/>
        <end position="60"/>
    </location>
</feature>
<proteinExistence type="predicted"/>
<feature type="signal peptide" evidence="2">
    <location>
        <begin position="1"/>
        <end position="21"/>
    </location>
</feature>
<dbReference type="RefSeq" id="WP_273948527.1">
    <property type="nucleotide sequence ID" value="NZ_JAQSIP010000001.1"/>
</dbReference>
<evidence type="ECO:0000259" key="3">
    <source>
        <dbReference type="Pfam" id="PF13511"/>
    </source>
</evidence>
<keyword evidence="2" id="KW-0732">Signal</keyword>
<gene>
    <name evidence="4" type="ORF">PSQ40_02595</name>
</gene>
<feature type="region of interest" description="Disordered" evidence="1">
    <location>
        <begin position="141"/>
        <end position="172"/>
    </location>
</feature>
<feature type="compositionally biased region" description="Polar residues" evidence="1">
    <location>
        <begin position="160"/>
        <end position="172"/>
    </location>
</feature>
<comment type="caution">
    <text evidence="4">The sequence shown here is derived from an EMBL/GenBank/DDBJ whole genome shotgun (WGS) entry which is preliminary data.</text>
</comment>
<reference evidence="4 5" key="1">
    <citation type="submission" date="2023-02" db="EMBL/GenBank/DDBJ databases">
        <title>Bacterial whole genomic sequence of Curvibacter sp. HBC61.</title>
        <authorList>
            <person name="Le V."/>
            <person name="Ko S.-R."/>
            <person name="Ahn C.-Y."/>
            <person name="Oh H.-M."/>
        </authorList>
    </citation>
    <scope>NUCLEOTIDE SEQUENCE [LARGE SCALE GENOMIC DNA]</scope>
    <source>
        <strain evidence="4 5">HBC61</strain>
    </source>
</reference>